<evidence type="ECO:0000256" key="1">
    <source>
        <dbReference type="SAM" id="MobiDB-lite"/>
    </source>
</evidence>
<organism evidence="2 3">
    <name type="scientific">Rhizodiscina lignyota</name>
    <dbReference type="NCBI Taxonomy" id="1504668"/>
    <lineage>
        <taxon>Eukaryota</taxon>
        <taxon>Fungi</taxon>
        <taxon>Dikarya</taxon>
        <taxon>Ascomycota</taxon>
        <taxon>Pezizomycotina</taxon>
        <taxon>Dothideomycetes</taxon>
        <taxon>Pleosporomycetidae</taxon>
        <taxon>Aulographales</taxon>
        <taxon>Rhizodiscinaceae</taxon>
        <taxon>Rhizodiscina</taxon>
    </lineage>
</organism>
<feature type="region of interest" description="Disordered" evidence="1">
    <location>
        <begin position="211"/>
        <end position="263"/>
    </location>
</feature>
<evidence type="ECO:0000313" key="3">
    <source>
        <dbReference type="Proteomes" id="UP000799772"/>
    </source>
</evidence>
<sequence>MGGDHGGGLAAPRVPGGLAQPLHSLPDAWAVTAAGRRLAPRGTLCWPERRSCAERPWSWQSDRRTSARLGVARPAAGVALPLQRGRAQQEWWTVAQLAGRRIFHVVKTEVKRRRSSCVLMPCSCPRRLCLRQCCAPRAPELAHTQIDSARGTGNCSLIYRNCCVPGGRVLHFERAAREWSGLRLALRPLANANGSPSRIPARPCSHAALQPEHQANLPRSPPLHTFNLTHHHPPTRSSTTSRPESCAANPKQREATAVPSSNSPAVFAVC</sequence>
<name>A0A9P4IFV0_9PEZI</name>
<proteinExistence type="predicted"/>
<evidence type="ECO:0000313" key="2">
    <source>
        <dbReference type="EMBL" id="KAF2098872.1"/>
    </source>
</evidence>
<dbReference type="AlphaFoldDB" id="A0A9P4IFV0"/>
<gene>
    <name evidence="2" type="ORF">NA57DRAFT_56510</name>
</gene>
<dbReference type="EMBL" id="ML978126">
    <property type="protein sequence ID" value="KAF2098872.1"/>
    <property type="molecule type" value="Genomic_DNA"/>
</dbReference>
<reference evidence="2" key="1">
    <citation type="journal article" date="2020" name="Stud. Mycol.">
        <title>101 Dothideomycetes genomes: a test case for predicting lifestyles and emergence of pathogens.</title>
        <authorList>
            <person name="Haridas S."/>
            <person name="Albert R."/>
            <person name="Binder M."/>
            <person name="Bloem J."/>
            <person name="Labutti K."/>
            <person name="Salamov A."/>
            <person name="Andreopoulos B."/>
            <person name="Baker S."/>
            <person name="Barry K."/>
            <person name="Bills G."/>
            <person name="Bluhm B."/>
            <person name="Cannon C."/>
            <person name="Castanera R."/>
            <person name="Culley D."/>
            <person name="Daum C."/>
            <person name="Ezra D."/>
            <person name="Gonzalez J."/>
            <person name="Henrissat B."/>
            <person name="Kuo A."/>
            <person name="Liang C."/>
            <person name="Lipzen A."/>
            <person name="Lutzoni F."/>
            <person name="Magnuson J."/>
            <person name="Mondo S."/>
            <person name="Nolan M."/>
            <person name="Ohm R."/>
            <person name="Pangilinan J."/>
            <person name="Park H.-J."/>
            <person name="Ramirez L."/>
            <person name="Alfaro M."/>
            <person name="Sun H."/>
            <person name="Tritt A."/>
            <person name="Yoshinaga Y."/>
            <person name="Zwiers L.-H."/>
            <person name="Turgeon B."/>
            <person name="Goodwin S."/>
            <person name="Spatafora J."/>
            <person name="Crous P."/>
            <person name="Grigoriev I."/>
        </authorList>
    </citation>
    <scope>NUCLEOTIDE SEQUENCE</scope>
    <source>
        <strain evidence="2">CBS 133067</strain>
    </source>
</reference>
<keyword evidence="3" id="KW-1185">Reference proteome</keyword>
<dbReference type="Proteomes" id="UP000799772">
    <property type="component" value="Unassembled WGS sequence"/>
</dbReference>
<protein>
    <submittedName>
        <fullName evidence="2">Uncharacterized protein</fullName>
    </submittedName>
</protein>
<accession>A0A9P4IFV0</accession>
<comment type="caution">
    <text evidence="2">The sequence shown here is derived from an EMBL/GenBank/DDBJ whole genome shotgun (WGS) entry which is preliminary data.</text>
</comment>